<dbReference type="Pfam" id="PF07690">
    <property type="entry name" value="MFS_1"/>
    <property type="match status" value="1"/>
</dbReference>
<keyword evidence="2 5" id="KW-1133">Transmembrane helix</keyword>
<evidence type="ECO:0000256" key="2">
    <source>
        <dbReference type="ARBA" id="ARBA00022989"/>
    </source>
</evidence>
<evidence type="ECO:0000313" key="7">
    <source>
        <dbReference type="Proteomes" id="UP001222275"/>
    </source>
</evidence>
<feature type="transmembrane region" description="Helical" evidence="5">
    <location>
        <begin position="318"/>
        <end position="337"/>
    </location>
</feature>
<dbReference type="InterPro" id="IPR011701">
    <property type="entry name" value="MFS"/>
</dbReference>
<dbReference type="Proteomes" id="UP001222275">
    <property type="component" value="Chromosome"/>
</dbReference>
<dbReference type="Gene3D" id="1.20.1250.20">
    <property type="entry name" value="MFS general substrate transporter like domains"/>
    <property type="match status" value="2"/>
</dbReference>
<gene>
    <name evidence="6" type="ORF">NR989_06470</name>
</gene>
<sequence>MSDHNTTNMQSNSSSTKPKPASQNSEKATEYLPPLVVTKAYNLITGDEDSRVCKEIPEQACRHQPRNFFGYLIANFLGKVADELASAKLILPWLMGALGAPSALVGFLVPIRESGVLLPQLFVAAKVRNRPRRKGVWLLGAALSGFALILMAITAISFTGATAGWMILFALVVFSLARGLCSVSAKDVLGKTVSKGKRGVLMGVSAGLAGVAGLVVGIYIEFYNSTPPIELLAWLLLFGGILWFIALLFFNTINEHDGATEGGGNAIKTAFESFSLLKTDLPFRHYVIGRILLLSSALVPPFYILIAQEYSAGELTGLGMLIISAGIASMVSAPLWGKLGDYSSKLVMAFASVGIGALGVALFTLIEADSNWLLNPLTHAFFFFAITVFHGGVRLGRKIYLVDLANEHTRATYVALSNTVIGIAMLTGGLIGLLADIISIHFVILLLSLIAFAAAWWNARLKEVSVKGD</sequence>
<dbReference type="PANTHER" id="PTHR23526:SF2">
    <property type="entry name" value="MAJOR FACILITATOR SUPERFAMILY (MFS) PROFILE DOMAIN-CONTAINING PROTEIN"/>
    <property type="match status" value="1"/>
</dbReference>
<keyword evidence="3 5" id="KW-0472">Membrane</keyword>
<protein>
    <submittedName>
        <fullName evidence="6">MFS transporter</fullName>
    </submittedName>
</protein>
<feature type="transmembrane region" description="Helical" evidence="5">
    <location>
        <begin position="136"/>
        <end position="156"/>
    </location>
</feature>
<feature type="transmembrane region" description="Helical" evidence="5">
    <location>
        <begin position="287"/>
        <end position="306"/>
    </location>
</feature>
<feature type="transmembrane region" description="Helical" evidence="5">
    <location>
        <begin position="162"/>
        <end position="180"/>
    </location>
</feature>
<dbReference type="PANTHER" id="PTHR23526">
    <property type="entry name" value="INTEGRAL MEMBRANE TRANSPORT PROTEIN-RELATED"/>
    <property type="match status" value="1"/>
</dbReference>
<reference evidence="6 7" key="1">
    <citation type="submission" date="2022-06" db="EMBL/GenBank/DDBJ databases">
        <title>Thiomicrohabdus sp. nov, an obligately chemolithoautotrophic, sulfur-oxidizing bacterium isolated from beach of Guanyin Mountain. Amoy.</title>
        <authorList>
            <person name="Zhu H."/>
        </authorList>
    </citation>
    <scope>NUCLEOTIDE SEQUENCE [LARGE SCALE GENOMIC DNA]</scope>
    <source>
        <strain evidence="6 7">XGS-01</strain>
    </source>
</reference>
<evidence type="ECO:0000256" key="5">
    <source>
        <dbReference type="SAM" id="Phobius"/>
    </source>
</evidence>
<accession>A0ABY8CA19</accession>
<feature type="transmembrane region" description="Helical" evidence="5">
    <location>
        <begin position="232"/>
        <end position="250"/>
    </location>
</feature>
<name>A0ABY8CA19_9GAMM</name>
<feature type="transmembrane region" description="Helical" evidence="5">
    <location>
        <begin position="372"/>
        <end position="393"/>
    </location>
</feature>
<evidence type="ECO:0000256" key="1">
    <source>
        <dbReference type="ARBA" id="ARBA00022692"/>
    </source>
</evidence>
<evidence type="ECO:0000256" key="3">
    <source>
        <dbReference type="ARBA" id="ARBA00023136"/>
    </source>
</evidence>
<feature type="transmembrane region" description="Helical" evidence="5">
    <location>
        <begin position="200"/>
        <end position="220"/>
    </location>
</feature>
<feature type="region of interest" description="Disordered" evidence="4">
    <location>
        <begin position="1"/>
        <end position="28"/>
    </location>
</feature>
<feature type="transmembrane region" description="Helical" evidence="5">
    <location>
        <begin position="413"/>
        <end position="431"/>
    </location>
</feature>
<keyword evidence="1 5" id="KW-0812">Transmembrane</keyword>
<dbReference type="EMBL" id="CP102381">
    <property type="protein sequence ID" value="WEJ61657.1"/>
    <property type="molecule type" value="Genomic_DNA"/>
</dbReference>
<dbReference type="InterPro" id="IPR036259">
    <property type="entry name" value="MFS_trans_sf"/>
</dbReference>
<evidence type="ECO:0000256" key="4">
    <source>
        <dbReference type="SAM" id="MobiDB-lite"/>
    </source>
</evidence>
<dbReference type="InterPro" id="IPR052528">
    <property type="entry name" value="Sugar_transport-like"/>
</dbReference>
<feature type="transmembrane region" description="Helical" evidence="5">
    <location>
        <begin position="437"/>
        <end position="457"/>
    </location>
</feature>
<feature type="compositionally biased region" description="Low complexity" evidence="4">
    <location>
        <begin position="1"/>
        <end position="16"/>
    </location>
</feature>
<proteinExistence type="predicted"/>
<dbReference type="RefSeq" id="WP_275593916.1">
    <property type="nucleotide sequence ID" value="NZ_CP102381.1"/>
</dbReference>
<feature type="transmembrane region" description="Helical" evidence="5">
    <location>
        <begin position="346"/>
        <end position="366"/>
    </location>
</feature>
<evidence type="ECO:0000313" key="6">
    <source>
        <dbReference type="EMBL" id="WEJ61657.1"/>
    </source>
</evidence>
<organism evidence="6 7">
    <name type="scientific">Thiomicrorhabdus lithotrophica</name>
    <dbReference type="NCBI Taxonomy" id="2949997"/>
    <lineage>
        <taxon>Bacteria</taxon>
        <taxon>Pseudomonadati</taxon>
        <taxon>Pseudomonadota</taxon>
        <taxon>Gammaproteobacteria</taxon>
        <taxon>Thiotrichales</taxon>
        <taxon>Piscirickettsiaceae</taxon>
        <taxon>Thiomicrorhabdus</taxon>
    </lineage>
</organism>
<dbReference type="SUPFAM" id="SSF103473">
    <property type="entry name" value="MFS general substrate transporter"/>
    <property type="match status" value="1"/>
</dbReference>
<keyword evidence="7" id="KW-1185">Reference proteome</keyword>